<feature type="transmembrane region" description="Helical" evidence="2">
    <location>
        <begin position="37"/>
        <end position="58"/>
    </location>
</feature>
<feature type="compositionally biased region" description="Pro residues" evidence="1">
    <location>
        <begin position="279"/>
        <end position="288"/>
    </location>
</feature>
<feature type="region of interest" description="Disordered" evidence="1">
    <location>
        <begin position="251"/>
        <end position="313"/>
    </location>
</feature>
<gene>
    <name evidence="3" type="ORF">M406DRAFT_72937</name>
</gene>
<keyword evidence="2" id="KW-0812">Transmembrane</keyword>
<dbReference type="RefSeq" id="XP_040771423.1">
    <property type="nucleotide sequence ID" value="XM_040925593.1"/>
</dbReference>
<protein>
    <submittedName>
        <fullName evidence="3">Uncharacterized protein</fullName>
    </submittedName>
</protein>
<accession>A0A9P5CI09</accession>
<dbReference type="AlphaFoldDB" id="A0A9P5CI09"/>
<dbReference type="GeneID" id="63842722"/>
<dbReference type="EMBL" id="MU032352">
    <property type="protein sequence ID" value="KAF3760444.1"/>
    <property type="molecule type" value="Genomic_DNA"/>
</dbReference>
<feature type="compositionally biased region" description="Polar residues" evidence="1">
    <location>
        <begin position="106"/>
        <end position="122"/>
    </location>
</feature>
<keyword evidence="4" id="KW-1185">Reference proteome</keyword>
<dbReference type="Proteomes" id="UP000803844">
    <property type="component" value="Unassembled WGS sequence"/>
</dbReference>
<comment type="caution">
    <text evidence="3">The sequence shown here is derived from an EMBL/GenBank/DDBJ whole genome shotgun (WGS) entry which is preliminary data.</text>
</comment>
<feature type="region of interest" description="Disordered" evidence="1">
    <location>
        <begin position="173"/>
        <end position="211"/>
    </location>
</feature>
<reference evidence="3" key="1">
    <citation type="journal article" date="2020" name="Phytopathology">
        <title>Genome sequence of the chestnut blight fungus Cryphonectria parasitica EP155: A fundamental resource for an archetypical invasive plant pathogen.</title>
        <authorList>
            <person name="Crouch J.A."/>
            <person name="Dawe A."/>
            <person name="Aerts A."/>
            <person name="Barry K."/>
            <person name="Churchill A.C.L."/>
            <person name="Grimwood J."/>
            <person name="Hillman B."/>
            <person name="Milgroom M.G."/>
            <person name="Pangilinan J."/>
            <person name="Smith M."/>
            <person name="Salamov A."/>
            <person name="Schmutz J."/>
            <person name="Yadav J."/>
            <person name="Grigoriev I.V."/>
            <person name="Nuss D."/>
        </authorList>
    </citation>
    <scope>NUCLEOTIDE SEQUENCE</scope>
    <source>
        <strain evidence="3">EP155</strain>
    </source>
</reference>
<proteinExistence type="predicted"/>
<evidence type="ECO:0000313" key="3">
    <source>
        <dbReference type="EMBL" id="KAF3760444.1"/>
    </source>
</evidence>
<evidence type="ECO:0000256" key="2">
    <source>
        <dbReference type="SAM" id="Phobius"/>
    </source>
</evidence>
<evidence type="ECO:0000313" key="4">
    <source>
        <dbReference type="Proteomes" id="UP000803844"/>
    </source>
</evidence>
<feature type="region of interest" description="Disordered" evidence="1">
    <location>
        <begin position="106"/>
        <end position="161"/>
    </location>
</feature>
<name>A0A9P5CI09_CRYP1</name>
<keyword evidence="2" id="KW-0472">Membrane</keyword>
<organism evidence="3 4">
    <name type="scientific">Cryphonectria parasitica (strain ATCC 38755 / EP155)</name>
    <dbReference type="NCBI Taxonomy" id="660469"/>
    <lineage>
        <taxon>Eukaryota</taxon>
        <taxon>Fungi</taxon>
        <taxon>Dikarya</taxon>
        <taxon>Ascomycota</taxon>
        <taxon>Pezizomycotina</taxon>
        <taxon>Sordariomycetes</taxon>
        <taxon>Sordariomycetidae</taxon>
        <taxon>Diaporthales</taxon>
        <taxon>Cryphonectriaceae</taxon>
        <taxon>Cryphonectria-Endothia species complex</taxon>
        <taxon>Cryphonectria</taxon>
    </lineage>
</organism>
<evidence type="ECO:0000256" key="1">
    <source>
        <dbReference type="SAM" id="MobiDB-lite"/>
    </source>
</evidence>
<keyword evidence="2" id="KW-1133">Transmembrane helix</keyword>
<sequence length="476" mass="51016">MPIITTRDTTSTHNSKNFMPALDCCLHKQQWSCFSRLTVLTFTLVVAAATISSLFSFWKLIQFLVVRRIVRQQEAICGRIIISWTSGLAPLSRNFVPTSTPTLDTVVSSRQGQGPQEKQASCVTVRGGEASGTAPVGLAGPSKKNRRMEEEERYTTAGPWSRGVSTDWIEWQQEEEESSGPLLLPPPPAAAAGPGLRDNARASSSSAPRLVRGTTAGAVAGSAQGRQDRINIATSSLVNYMADDEHIRYGAHGAPGNDNDFIVNRSPSRHQRHRLDFNRPPPPPPLPLPTAGGGHLNHSGSTTASFSGFDARSGSASALSQEGAIMGQTGGHHAEGVPFAYASSDFRSPRTTGAIAFDGHSSHVAFGTEDTFSPSSYPSISPMLPPPPPSIAEDFDPSVVMFPGPGAVVDGGIRIVPPHGHGDGELVHTHGESMEAFGDPSSRDGWRRHTRVYGGDIEHDNEITFPMIDDCWREVL</sequence>